<protein>
    <submittedName>
        <fullName evidence="6">Phage tailspike protein</fullName>
    </submittedName>
</protein>
<evidence type="ECO:0000259" key="5">
    <source>
        <dbReference type="Pfam" id="PF09008"/>
    </source>
</evidence>
<dbReference type="AlphaFoldDB" id="A0AAW6X2H1"/>
<dbReference type="Gene3D" id="2.115.10.20">
    <property type="entry name" value="Glycosyl hydrolase domain, family 43"/>
    <property type="match status" value="1"/>
</dbReference>
<dbReference type="InterPro" id="IPR036730">
    <property type="entry name" value="P22_tailspike_N_sf"/>
</dbReference>
<accession>A0AAW6X2H1</accession>
<proteinExistence type="inferred from homology"/>
<organism evidence="6 7">
    <name type="scientific">Serratia nevei</name>
    <dbReference type="NCBI Taxonomy" id="2703794"/>
    <lineage>
        <taxon>Bacteria</taxon>
        <taxon>Pseudomonadati</taxon>
        <taxon>Pseudomonadota</taxon>
        <taxon>Gammaproteobacteria</taxon>
        <taxon>Enterobacterales</taxon>
        <taxon>Yersiniaceae</taxon>
        <taxon>Serratia</taxon>
    </lineage>
</organism>
<comment type="similarity">
    <text evidence="2">Belongs to the glycosyl hydrolase 43 family.</text>
</comment>
<comment type="pathway">
    <text evidence="1">Glycan metabolism; L-arabinan degradation.</text>
</comment>
<dbReference type="Pfam" id="PF04616">
    <property type="entry name" value="Glyco_hydro_43"/>
    <property type="match status" value="1"/>
</dbReference>
<dbReference type="PANTHER" id="PTHR43301:SF3">
    <property type="entry name" value="ARABINAN ENDO-1,5-ALPHA-L-ARABINOSIDASE A-RELATED"/>
    <property type="match status" value="1"/>
</dbReference>
<reference evidence="6" key="1">
    <citation type="submission" date="2023-01" db="EMBL/GenBank/DDBJ databases">
        <title>Genomic dissection of endemic carbapenem resistance: metallo-beta-lactamase gene dissemination through clonal, plasmid and integron transfer pathways.</title>
        <authorList>
            <person name="Macesic N."/>
        </authorList>
    </citation>
    <scope>NUCLEOTIDE SEQUENCE</scope>
    <source>
        <strain evidence="6">CPO573</strain>
    </source>
</reference>
<dbReference type="RefSeq" id="WP_055313207.1">
    <property type="nucleotide sequence ID" value="NZ_CP109739.1"/>
</dbReference>
<dbReference type="Gene3D" id="2.170.14.10">
    <property type="entry name" value="Phage P22 tailspike-like, N-terminal domain"/>
    <property type="match status" value="1"/>
</dbReference>
<dbReference type="GO" id="GO:0005975">
    <property type="term" value="P:carbohydrate metabolic process"/>
    <property type="evidence" value="ECO:0007669"/>
    <property type="project" value="InterPro"/>
</dbReference>
<dbReference type="InterPro" id="IPR009093">
    <property type="entry name" value="P22_tailspike_N"/>
</dbReference>
<dbReference type="PANTHER" id="PTHR43301">
    <property type="entry name" value="ARABINAN ENDO-1,5-ALPHA-L-ARABINOSIDASE"/>
    <property type="match status" value="1"/>
</dbReference>
<dbReference type="Pfam" id="PF09008">
    <property type="entry name" value="Head_binding"/>
    <property type="match status" value="1"/>
</dbReference>
<keyword evidence="4" id="KW-0326">Glycosidase</keyword>
<dbReference type="SUPFAM" id="SSF51327">
    <property type="entry name" value="Head-binding domain of phage P22 tailspike protein"/>
    <property type="match status" value="1"/>
</dbReference>
<dbReference type="InterPro" id="IPR050727">
    <property type="entry name" value="GH43_arabinanases"/>
</dbReference>
<dbReference type="EMBL" id="JARTLO010000003">
    <property type="protein sequence ID" value="MDK4764989.1"/>
    <property type="molecule type" value="Genomic_DNA"/>
</dbReference>
<sequence length="719" mass="79731">MDRRSVVKGLVSFFFGGALTSPAWAKDNGLLLPNIASLSVIPPRLLTLVSSFKGSANGQMYIGRADTDPLVSANQIPVYLEREDGSRMLVSQPILLDESSAPRINNEGGRLVTLESYALAVHDREGGQQFYIPDVRQYEPYIANLYIDGKLSELSSSTGADFIGYKNVTVGEELDSLGFIKSTADIYYATFFETNTNAVNLVTSHDGLNWSDPTQLSDGKKSIAGRDPSICFFKNNWFVAVTENLVENYDMLVYTSKDLINWKRVNVKLNGNEAICSRKKAWGKGTRGADKLWAPELIVESDELYVIISIYLGYDQSSSPTAKSNYFGTYIAKCTDINEMRFSEPSRIDYHESDGSINKYSRIDADIVKDIENKKYLLAAKRENYGVIDVFHSTSFLGPYEYVSTVSMSAGGAEIEYLMRSGIEAPCLFQLKTGEWAMIFDPNDTFDGITYITSRDGFFSFSKPQKLRLPKFRHGTIKSGRYEGLTAKGVQDLYRCKTATSAAISSQVIPNNFIRIKENCSIIPQSDTVYWANASYKVTLIAPNRGDCPRSFYFCVRSSDRSVVLSLNGAIVGGSYDLGWGISNERIIEFFYDGLDNKYRCEMLEVKSYNGSHLSASAGGNAINAKSTGWIPQHGMTYTVSTSDGTCVIHALPNMPVGTYFNVVIQSAEDTFIGLIIKAGNGKNNLGLTADFSYRGGPEQYDGRIIRIEKGSELWFVTK</sequence>
<evidence type="ECO:0000313" key="7">
    <source>
        <dbReference type="Proteomes" id="UP001173597"/>
    </source>
</evidence>
<feature type="domain" description="Bacteriophage P22 tailspike N-terminal" evidence="5">
    <location>
        <begin position="40"/>
        <end position="140"/>
    </location>
</feature>
<evidence type="ECO:0000256" key="1">
    <source>
        <dbReference type="ARBA" id="ARBA00004834"/>
    </source>
</evidence>
<dbReference type="Proteomes" id="UP001173597">
    <property type="component" value="Unassembled WGS sequence"/>
</dbReference>
<gene>
    <name evidence="6" type="ORF">P9854_04065</name>
</gene>
<evidence type="ECO:0000313" key="6">
    <source>
        <dbReference type="EMBL" id="MDK4764989.1"/>
    </source>
</evidence>
<evidence type="ECO:0000256" key="4">
    <source>
        <dbReference type="ARBA" id="ARBA00023295"/>
    </source>
</evidence>
<dbReference type="SUPFAM" id="SSF75005">
    <property type="entry name" value="Arabinanase/levansucrase/invertase"/>
    <property type="match status" value="1"/>
</dbReference>
<comment type="caution">
    <text evidence="6">The sequence shown here is derived from an EMBL/GenBank/DDBJ whole genome shotgun (WGS) entry which is preliminary data.</text>
</comment>
<dbReference type="InterPro" id="IPR006710">
    <property type="entry name" value="Glyco_hydro_43"/>
</dbReference>
<evidence type="ECO:0000256" key="2">
    <source>
        <dbReference type="ARBA" id="ARBA00009865"/>
    </source>
</evidence>
<dbReference type="GO" id="GO:0004553">
    <property type="term" value="F:hydrolase activity, hydrolyzing O-glycosyl compounds"/>
    <property type="evidence" value="ECO:0007669"/>
    <property type="project" value="InterPro"/>
</dbReference>
<keyword evidence="3" id="KW-0378">Hydrolase</keyword>
<evidence type="ECO:0000256" key="3">
    <source>
        <dbReference type="ARBA" id="ARBA00022801"/>
    </source>
</evidence>
<dbReference type="InterPro" id="IPR023296">
    <property type="entry name" value="Glyco_hydro_beta-prop_sf"/>
</dbReference>
<name>A0AAW6X2H1_9GAMM</name>